<proteinExistence type="predicted"/>
<evidence type="ECO:0000313" key="1">
    <source>
        <dbReference type="EMBL" id="PIY69378.1"/>
    </source>
</evidence>
<dbReference type="AlphaFoldDB" id="A0A2M7QEU0"/>
<gene>
    <name evidence="1" type="ORF">COY90_00965</name>
</gene>
<accession>A0A2M7QEU0</accession>
<sequence length="514" mass="57895">MGRRQEESYPCSISPANGEIGQMMSDRFIKAFPEYVRIHKYNLVGSAISAGAGHLTQIERQLATLRLLGLDDHISLITFNPSGKLRDLGDAFIKYYPLLQKNPHLINTLNKLFQSTWAEPYIDETVLAMMKHSTAFEDQVQMSPHFHPENPTIFMSTHVLTAMASVGMMQKRKNTDDILIEYIPDPWVGANLRAATVASQITGGMRHIAIVHDEETAKELHRIHPNSNTVVLSLGTLSANRYQHIETRETPINLDGPVDVLIQCSGNPIPNFDRQVVNFIETNAAHIENGNMRVVIDPMHHTGKRGKSSSYEVYLDALQRMGLLTIETEFDGTGSKTLRINSNENILLLKPGYSLGDAIIRRERVINDEDKEVRDHFGEKAFTRTIVVAKGGEKPLEDWGNSCIVFCPMISSPHEEKDILTGVAEGRAVDGRNMSPSNWFNEFIHIREQLAAHQFPESPQSTAHLAPIIALRDELVKYADAQGDHHDVLNLIVSIVWWFATKFPKEFIVKPKRR</sequence>
<evidence type="ECO:0000313" key="2">
    <source>
        <dbReference type="Proteomes" id="UP000230108"/>
    </source>
</evidence>
<dbReference type="EMBL" id="PFLF01000027">
    <property type="protein sequence ID" value="PIY69378.1"/>
    <property type="molecule type" value="Genomic_DNA"/>
</dbReference>
<name>A0A2M7QEU0_9BACT</name>
<reference evidence="2" key="1">
    <citation type="submission" date="2017-09" db="EMBL/GenBank/DDBJ databases">
        <title>Depth-based differentiation of microbial function through sediment-hosted aquifers and enrichment of novel symbionts in the deep terrestrial subsurface.</title>
        <authorList>
            <person name="Probst A.J."/>
            <person name="Ladd B."/>
            <person name="Jarett J.K."/>
            <person name="Geller-Mcgrath D.E."/>
            <person name="Sieber C.M.K."/>
            <person name="Emerson J.B."/>
            <person name="Anantharaman K."/>
            <person name="Thomas B.C."/>
            <person name="Malmstrom R."/>
            <person name="Stieglmeier M."/>
            <person name="Klingl A."/>
            <person name="Woyke T."/>
            <person name="Ryan C.M."/>
            <person name="Banfield J.F."/>
        </authorList>
    </citation>
    <scope>NUCLEOTIDE SEQUENCE [LARGE SCALE GENOMIC DNA]</scope>
</reference>
<comment type="caution">
    <text evidence="1">The sequence shown here is derived from an EMBL/GenBank/DDBJ whole genome shotgun (WGS) entry which is preliminary data.</text>
</comment>
<organism evidence="1 2">
    <name type="scientific">Candidatus Roizmanbacteria bacterium CG_4_10_14_0_8_um_filter_39_9</name>
    <dbReference type="NCBI Taxonomy" id="1974829"/>
    <lineage>
        <taxon>Bacteria</taxon>
        <taxon>Candidatus Roizmaniibacteriota</taxon>
    </lineage>
</organism>
<protein>
    <submittedName>
        <fullName evidence="1">Uncharacterized protein</fullName>
    </submittedName>
</protein>
<dbReference type="Proteomes" id="UP000230108">
    <property type="component" value="Unassembled WGS sequence"/>
</dbReference>